<organism evidence="5 6">
    <name type="scientific">Strigamia maritima</name>
    <name type="common">European centipede</name>
    <name type="synonym">Geophilus maritimus</name>
    <dbReference type="NCBI Taxonomy" id="126957"/>
    <lineage>
        <taxon>Eukaryota</taxon>
        <taxon>Metazoa</taxon>
        <taxon>Ecdysozoa</taxon>
        <taxon>Arthropoda</taxon>
        <taxon>Myriapoda</taxon>
        <taxon>Chilopoda</taxon>
        <taxon>Pleurostigmophora</taxon>
        <taxon>Geophilomorpha</taxon>
        <taxon>Linotaeniidae</taxon>
        <taxon>Strigamia</taxon>
    </lineage>
</organism>
<comment type="subcellular location">
    <subcellularLocation>
        <location evidence="1">Cytoplasm</location>
    </subcellularLocation>
</comment>
<dbReference type="InterPro" id="IPR055251">
    <property type="entry name" value="SOS1_NGEF_PH"/>
</dbReference>
<dbReference type="OMA" id="NCLRAAM"/>
<dbReference type="PANTHER" id="PTHR46006">
    <property type="entry name" value="RHO GUANINE NUCLEOTIDE EXCHANGE FACTOR AT 64C, ISOFORM A"/>
    <property type="match status" value="1"/>
</dbReference>
<dbReference type="GO" id="GO:0035025">
    <property type="term" value="P:positive regulation of Rho protein signal transduction"/>
    <property type="evidence" value="ECO:0007669"/>
    <property type="project" value="TreeGrafter"/>
</dbReference>
<dbReference type="InterPro" id="IPR000219">
    <property type="entry name" value="DH_dom"/>
</dbReference>
<feature type="domain" description="DH" evidence="4">
    <location>
        <begin position="143"/>
        <end position="326"/>
    </location>
</feature>
<dbReference type="HOGENOM" id="CLU_027428_2_0_1"/>
<evidence type="ECO:0000313" key="5">
    <source>
        <dbReference type="EnsemblMetazoa" id="SMAR005116-PA"/>
    </source>
</evidence>
<dbReference type="InterPro" id="IPR035899">
    <property type="entry name" value="DBL_dom_sf"/>
</dbReference>
<dbReference type="EnsemblMetazoa" id="SMAR005116-RA">
    <property type="protein sequence ID" value="SMAR005116-PA"/>
    <property type="gene ID" value="SMAR005116"/>
</dbReference>
<feature type="compositionally biased region" description="Polar residues" evidence="3">
    <location>
        <begin position="472"/>
        <end position="490"/>
    </location>
</feature>
<reference evidence="5" key="2">
    <citation type="submission" date="2015-02" db="UniProtKB">
        <authorList>
            <consortium name="EnsemblMetazoa"/>
        </authorList>
    </citation>
    <scope>IDENTIFICATION</scope>
</reference>
<proteinExistence type="predicted"/>
<dbReference type="EMBL" id="JH431580">
    <property type="status" value="NOT_ANNOTATED_CDS"/>
    <property type="molecule type" value="Genomic_DNA"/>
</dbReference>
<dbReference type="SMART" id="SM00325">
    <property type="entry name" value="RhoGEF"/>
    <property type="match status" value="1"/>
</dbReference>
<accession>T1IVC1</accession>
<evidence type="ECO:0000259" key="4">
    <source>
        <dbReference type="PROSITE" id="PS50010"/>
    </source>
</evidence>
<protein>
    <recommendedName>
        <fullName evidence="4">DH domain-containing protein</fullName>
    </recommendedName>
</protein>
<feature type="region of interest" description="Disordered" evidence="3">
    <location>
        <begin position="472"/>
        <end position="498"/>
    </location>
</feature>
<dbReference type="GO" id="GO:0005085">
    <property type="term" value="F:guanyl-nucleotide exchange factor activity"/>
    <property type="evidence" value="ECO:0007669"/>
    <property type="project" value="InterPro"/>
</dbReference>
<dbReference type="Proteomes" id="UP000014500">
    <property type="component" value="Unassembled WGS sequence"/>
</dbReference>
<dbReference type="eggNOG" id="KOG4305">
    <property type="taxonomic scope" value="Eukaryota"/>
</dbReference>
<sequence>MFAAFWLSVISNKRKRKRRESDSDCLSVCSLEVPFREPARRKKRLSRVASFANLLSPVRPVMKVGEALQRSWSGVKISSSPISVDSGLSVSPSSSPPSSFKDDPLVQMCRNGRKAPTKQRQSKYWRETIGKDVCSDLEDSEIRRQEAIFELFTGEEDMVEDLHLIKSTYHDSLLHLNILTNDEVQQIFGSLHTLEPLHHDLVTKLSQLRNEDGLTESIGRILVEWIPCLKAYIDYCANQVYAKALLDEKKINDKRVEDFLKRCLESPFSRKLDLWNFLDVPRNRLVKYPLLFRNICKLTPQNHVDLEYFKKAIPMIEQIISTVDIRMGESEGQFFINKLDYLDEQQKDPALAKVNCLLCKGILRNNRGTKLTAFLFDQVLVLTRPVTRNDRGRLYQVYRQPMPSEEIIIEDIKDGEVKMGSFRSAFSHNQSIKNVFRVSFRNPLDGQGHTLMTTDEHDKKQWLYHLKKITSQSPDGISSHSVLRSDSNGSDVVKKNVR</sequence>
<dbReference type="PANTHER" id="PTHR46006:SF8">
    <property type="entry name" value="DH DOMAIN-CONTAINING PROTEIN"/>
    <property type="match status" value="1"/>
</dbReference>
<dbReference type="InterPro" id="IPR051480">
    <property type="entry name" value="Endocytic_GEF_Adapter"/>
</dbReference>
<dbReference type="Gene3D" id="1.20.900.10">
    <property type="entry name" value="Dbl homology (DH) domain"/>
    <property type="match status" value="1"/>
</dbReference>
<dbReference type="AlphaFoldDB" id="T1IVC1"/>
<dbReference type="SUPFAM" id="SSF50729">
    <property type="entry name" value="PH domain-like"/>
    <property type="match status" value="1"/>
</dbReference>
<reference evidence="6" key="1">
    <citation type="submission" date="2011-05" db="EMBL/GenBank/DDBJ databases">
        <authorList>
            <person name="Richards S.R."/>
            <person name="Qu J."/>
            <person name="Jiang H."/>
            <person name="Jhangiani S.N."/>
            <person name="Agravi P."/>
            <person name="Goodspeed R."/>
            <person name="Gross S."/>
            <person name="Mandapat C."/>
            <person name="Jackson L."/>
            <person name="Mathew T."/>
            <person name="Pu L."/>
            <person name="Thornton R."/>
            <person name="Saada N."/>
            <person name="Wilczek-Boney K.B."/>
            <person name="Lee S."/>
            <person name="Kovar C."/>
            <person name="Wu Y."/>
            <person name="Scherer S.E."/>
            <person name="Worley K.C."/>
            <person name="Muzny D.M."/>
            <person name="Gibbs R."/>
        </authorList>
    </citation>
    <scope>NUCLEOTIDE SEQUENCE</scope>
    <source>
        <strain evidence="6">Brora</strain>
    </source>
</reference>
<dbReference type="Pfam" id="PF00621">
    <property type="entry name" value="RhoGEF"/>
    <property type="match status" value="1"/>
</dbReference>
<feature type="compositionally biased region" description="Low complexity" evidence="3">
    <location>
        <begin position="83"/>
        <end position="99"/>
    </location>
</feature>
<dbReference type="PhylomeDB" id="T1IVC1"/>
<name>T1IVC1_STRMM</name>
<evidence type="ECO:0000256" key="1">
    <source>
        <dbReference type="ARBA" id="ARBA00004496"/>
    </source>
</evidence>
<dbReference type="SUPFAM" id="SSF48065">
    <property type="entry name" value="DBL homology domain (DH-domain)"/>
    <property type="match status" value="1"/>
</dbReference>
<feature type="region of interest" description="Disordered" evidence="3">
    <location>
        <begin position="81"/>
        <end position="103"/>
    </location>
</feature>
<evidence type="ECO:0000256" key="2">
    <source>
        <dbReference type="ARBA" id="ARBA00022490"/>
    </source>
</evidence>
<keyword evidence="2" id="KW-0963">Cytoplasm</keyword>
<dbReference type="PROSITE" id="PS50010">
    <property type="entry name" value="DH_2"/>
    <property type="match status" value="1"/>
</dbReference>
<dbReference type="GO" id="GO:0005737">
    <property type="term" value="C:cytoplasm"/>
    <property type="evidence" value="ECO:0007669"/>
    <property type="project" value="UniProtKB-SubCell"/>
</dbReference>
<dbReference type="InterPro" id="IPR011993">
    <property type="entry name" value="PH-like_dom_sf"/>
</dbReference>
<keyword evidence="6" id="KW-1185">Reference proteome</keyword>
<dbReference type="CDD" id="cd00160">
    <property type="entry name" value="RhoGEF"/>
    <property type="match status" value="1"/>
</dbReference>
<dbReference type="Pfam" id="PF22697">
    <property type="entry name" value="SOS1_NGEF_PH"/>
    <property type="match status" value="1"/>
</dbReference>
<dbReference type="STRING" id="126957.T1IVC1"/>
<evidence type="ECO:0000313" key="6">
    <source>
        <dbReference type="Proteomes" id="UP000014500"/>
    </source>
</evidence>
<dbReference type="Gene3D" id="2.30.29.30">
    <property type="entry name" value="Pleckstrin-homology domain (PH domain)/Phosphotyrosine-binding domain (PTB)"/>
    <property type="match status" value="1"/>
</dbReference>
<evidence type="ECO:0000256" key="3">
    <source>
        <dbReference type="SAM" id="MobiDB-lite"/>
    </source>
</evidence>